<sequence>MADKVEEVYRVVYERLGVYKNNGKGLYMNRTFCLVGFEHEVDSGKELIKYMITTLISRGASLFKYPNKNLEKNTLTAADYFVCNYGLGLSALTYDILETKLVTPIWLYVCNRDCVVYDTQLLPIFTAAKSFRPLMFSQEEITVLIVNELDSRSIKDSADILTRFARHCGFKIENAGAIRSGRPHFYMKSCRPDAPPQGKTYFLIAQSMDKKFDAHILAYIHKYKVPCVAIQWLLDCYASGELEDVKKYLVDAQFEATTVTTTKKRRISPIDGTIAACIQHKRTVCLSYAAALDCSEEVRRMIRGGDVKIHVVNPIHLLAPWTMDIVSTRDRSLYNNLSLVDESRILLYVSAQEAAEGALGIFAQISMLMDDFQYRHIKRHKGVRNIEIHHIQDIYLKNFPGPYTAISVPQELIAGDSLVPRGHTRTFNLYDLADSIAFMGDDNIMEDEEIHDQQTHIRHRWVINIT</sequence>
<evidence type="ECO:0000259" key="1">
    <source>
        <dbReference type="PROSITE" id="PS50172"/>
    </source>
</evidence>
<keyword evidence="3" id="KW-1185">Reference proteome</keyword>
<organism evidence="2 3">
    <name type="scientific">Babesia gibsoni</name>
    <dbReference type="NCBI Taxonomy" id="33632"/>
    <lineage>
        <taxon>Eukaryota</taxon>
        <taxon>Sar</taxon>
        <taxon>Alveolata</taxon>
        <taxon>Apicomplexa</taxon>
        <taxon>Aconoidasida</taxon>
        <taxon>Piroplasmida</taxon>
        <taxon>Babesiidae</taxon>
        <taxon>Babesia</taxon>
    </lineage>
</organism>
<dbReference type="EMBL" id="JAVEPI010000003">
    <property type="protein sequence ID" value="KAK1442569.1"/>
    <property type="molecule type" value="Genomic_DNA"/>
</dbReference>
<proteinExistence type="predicted"/>
<dbReference type="PROSITE" id="PS50172">
    <property type="entry name" value="BRCT"/>
    <property type="match status" value="1"/>
</dbReference>
<reference evidence="2" key="1">
    <citation type="submission" date="2023-08" db="EMBL/GenBank/DDBJ databases">
        <title>Draft sequence of the Babesia gibsoni genome.</title>
        <authorList>
            <person name="Yamagishi J.Y."/>
            <person name="Xuan X.X."/>
        </authorList>
    </citation>
    <scope>NUCLEOTIDE SEQUENCE</scope>
    <source>
        <strain evidence="2">Azabu</strain>
    </source>
</reference>
<protein>
    <recommendedName>
        <fullName evidence="1">BRCT domain-containing protein</fullName>
    </recommendedName>
</protein>
<evidence type="ECO:0000313" key="2">
    <source>
        <dbReference type="EMBL" id="KAK1442569.1"/>
    </source>
</evidence>
<dbReference type="Proteomes" id="UP001230268">
    <property type="component" value="Unassembled WGS sequence"/>
</dbReference>
<dbReference type="SUPFAM" id="SSF52113">
    <property type="entry name" value="BRCT domain"/>
    <property type="match status" value="1"/>
</dbReference>
<name>A0AAD8LKM6_BABGI</name>
<dbReference type="InterPro" id="IPR001357">
    <property type="entry name" value="BRCT_dom"/>
</dbReference>
<comment type="caution">
    <text evidence="2">The sequence shown here is derived from an EMBL/GenBank/DDBJ whole genome shotgun (WGS) entry which is preliminary data.</text>
</comment>
<dbReference type="InterPro" id="IPR036420">
    <property type="entry name" value="BRCT_dom_sf"/>
</dbReference>
<feature type="domain" description="BRCT" evidence="1">
    <location>
        <begin position="199"/>
        <end position="250"/>
    </location>
</feature>
<gene>
    <name evidence="2" type="ORF">BgAZ_300870</name>
</gene>
<evidence type="ECO:0000313" key="3">
    <source>
        <dbReference type="Proteomes" id="UP001230268"/>
    </source>
</evidence>
<dbReference type="Gene3D" id="3.40.50.10190">
    <property type="entry name" value="BRCT domain"/>
    <property type="match status" value="1"/>
</dbReference>
<accession>A0AAD8LKM6</accession>
<dbReference type="AlphaFoldDB" id="A0AAD8LKM6"/>